<accession>A0A2S9SJR3</accession>
<keyword evidence="3" id="KW-0808">Transferase</keyword>
<dbReference type="GO" id="GO:0005886">
    <property type="term" value="C:plasma membrane"/>
    <property type="evidence" value="ECO:0007669"/>
    <property type="project" value="TreeGrafter"/>
</dbReference>
<dbReference type="InterPro" id="IPR016035">
    <property type="entry name" value="Acyl_Trfase/lysoPLipase"/>
</dbReference>
<comment type="caution">
    <text evidence="5">The sequence shown here is derived from an EMBL/GenBank/DDBJ whole genome shotgun (WGS) entry which is preliminary data.</text>
</comment>
<keyword evidence="1" id="KW-0596">Phosphopantetheine</keyword>
<dbReference type="InterPro" id="IPR050091">
    <property type="entry name" value="PKS_NRPS_Biosynth_Enz"/>
</dbReference>
<evidence type="ECO:0000313" key="5">
    <source>
        <dbReference type="EMBL" id="PRM86803.1"/>
    </source>
</evidence>
<dbReference type="PANTHER" id="PTHR43775:SF37">
    <property type="entry name" value="SI:DKEY-61P9.11"/>
    <property type="match status" value="1"/>
</dbReference>
<dbReference type="GO" id="GO:0006633">
    <property type="term" value="P:fatty acid biosynthetic process"/>
    <property type="evidence" value="ECO:0007669"/>
    <property type="project" value="TreeGrafter"/>
</dbReference>
<dbReference type="InterPro" id="IPR016036">
    <property type="entry name" value="Malonyl_transacylase_ACP-bd"/>
</dbReference>
<evidence type="ECO:0000256" key="3">
    <source>
        <dbReference type="ARBA" id="ARBA00022679"/>
    </source>
</evidence>
<evidence type="ECO:0000256" key="1">
    <source>
        <dbReference type="ARBA" id="ARBA00022450"/>
    </source>
</evidence>
<sequence>LGLIGMQLALTELWCSYGVRPDLVIGHSMGEVAAAVVAGALTPAEGLRVPATRSRLMAPLSGPGGMALLELDAPTTEALIADFPQVTLGIYNSPRQTVIAGPTEQIDELITRVRARDRFASRVNIEVAPHNPAMDALQPAMRSELADLT</sequence>
<evidence type="ECO:0000256" key="2">
    <source>
        <dbReference type="ARBA" id="ARBA00022553"/>
    </source>
</evidence>
<dbReference type="GO" id="GO:0004312">
    <property type="term" value="F:fatty acid synthase activity"/>
    <property type="evidence" value="ECO:0007669"/>
    <property type="project" value="TreeGrafter"/>
</dbReference>
<dbReference type="Gene3D" id="3.40.366.10">
    <property type="entry name" value="Malonyl-Coenzyme A Acyl Carrier Protein, domain 2"/>
    <property type="match status" value="1"/>
</dbReference>
<dbReference type="InterPro" id="IPR001227">
    <property type="entry name" value="Ac_transferase_dom_sf"/>
</dbReference>
<dbReference type="InterPro" id="IPR014043">
    <property type="entry name" value="Acyl_transferase_dom"/>
</dbReference>
<dbReference type="FunFam" id="3.30.70.250:FF:000003">
    <property type="entry name" value="Polyketide beta-ketoacyl synthase Pks3"/>
    <property type="match status" value="1"/>
</dbReference>
<proteinExistence type="predicted"/>
<dbReference type="OrthoDB" id="9808564at2"/>
<feature type="non-terminal residue" evidence="5">
    <location>
        <position position="149"/>
    </location>
</feature>
<protein>
    <submittedName>
        <fullName evidence="5">Polyketide synthase</fullName>
    </submittedName>
</protein>
<dbReference type="Gene3D" id="3.30.70.250">
    <property type="entry name" value="Malonyl-CoA ACP transacylase, ACP-binding"/>
    <property type="match status" value="1"/>
</dbReference>
<dbReference type="Proteomes" id="UP000238649">
    <property type="component" value="Unassembled WGS sequence"/>
</dbReference>
<evidence type="ECO:0000259" key="4">
    <source>
        <dbReference type="SMART" id="SM00827"/>
    </source>
</evidence>
<organism evidence="5 6">
    <name type="scientific">Aliarcobacter cryaerophilus</name>
    <dbReference type="NCBI Taxonomy" id="28198"/>
    <lineage>
        <taxon>Bacteria</taxon>
        <taxon>Pseudomonadati</taxon>
        <taxon>Campylobacterota</taxon>
        <taxon>Epsilonproteobacteria</taxon>
        <taxon>Campylobacterales</taxon>
        <taxon>Arcobacteraceae</taxon>
        <taxon>Aliarcobacter</taxon>
    </lineage>
</organism>
<evidence type="ECO:0000313" key="6">
    <source>
        <dbReference type="Proteomes" id="UP000238649"/>
    </source>
</evidence>
<dbReference type="EMBL" id="NXGH01000156">
    <property type="protein sequence ID" value="PRM86803.1"/>
    <property type="molecule type" value="Genomic_DNA"/>
</dbReference>
<dbReference type="Pfam" id="PF00698">
    <property type="entry name" value="Acyl_transf_1"/>
    <property type="match status" value="1"/>
</dbReference>
<dbReference type="PANTHER" id="PTHR43775">
    <property type="entry name" value="FATTY ACID SYNTHASE"/>
    <property type="match status" value="1"/>
</dbReference>
<gene>
    <name evidence="5" type="ORF">CJ671_11035</name>
</gene>
<keyword evidence="2" id="KW-0597">Phosphoprotein</keyword>
<dbReference type="GO" id="GO:0005737">
    <property type="term" value="C:cytoplasm"/>
    <property type="evidence" value="ECO:0007669"/>
    <property type="project" value="TreeGrafter"/>
</dbReference>
<reference evidence="5 6" key="1">
    <citation type="submission" date="2017-09" db="EMBL/GenBank/DDBJ databases">
        <title>Reassesment of A. cryaerophilus.</title>
        <authorList>
            <person name="Perez-Cataluna A."/>
            <person name="Collado L."/>
            <person name="Salgado O."/>
            <person name="Lefinanco V."/>
            <person name="Figueras M.J."/>
        </authorList>
    </citation>
    <scope>NUCLEOTIDE SEQUENCE [LARGE SCALE GENOMIC DNA]</scope>
    <source>
        <strain evidence="5 6">LMG 9871</strain>
    </source>
</reference>
<feature type="non-terminal residue" evidence="5">
    <location>
        <position position="1"/>
    </location>
</feature>
<dbReference type="GO" id="GO:0071770">
    <property type="term" value="P:DIM/DIP cell wall layer assembly"/>
    <property type="evidence" value="ECO:0007669"/>
    <property type="project" value="TreeGrafter"/>
</dbReference>
<feature type="domain" description="Malonyl-CoA:ACP transacylase (MAT)" evidence="4">
    <location>
        <begin position="1"/>
        <end position="149"/>
    </location>
</feature>
<dbReference type="SMART" id="SM00827">
    <property type="entry name" value="PKS_AT"/>
    <property type="match status" value="1"/>
</dbReference>
<dbReference type="AlphaFoldDB" id="A0A2S9SJR3"/>
<dbReference type="SUPFAM" id="SSF55048">
    <property type="entry name" value="Probable ACP-binding domain of malonyl-CoA ACP transacylase"/>
    <property type="match status" value="1"/>
</dbReference>
<name>A0A2S9SJR3_9BACT</name>
<dbReference type="SUPFAM" id="SSF52151">
    <property type="entry name" value="FabD/lysophospholipase-like"/>
    <property type="match status" value="1"/>
</dbReference>